<feature type="region of interest" description="Disordered" evidence="8">
    <location>
        <begin position="595"/>
        <end position="643"/>
    </location>
</feature>
<evidence type="ECO:0000256" key="7">
    <source>
        <dbReference type="ARBA" id="ARBA00023242"/>
    </source>
</evidence>
<dbReference type="Pfam" id="PF03941">
    <property type="entry name" value="INCENP_ARK-bind"/>
    <property type="match status" value="1"/>
</dbReference>
<evidence type="ECO:0000259" key="9">
    <source>
        <dbReference type="Pfam" id="PF03941"/>
    </source>
</evidence>
<evidence type="ECO:0000313" key="10">
    <source>
        <dbReference type="EMBL" id="VDP01172.1"/>
    </source>
</evidence>
<feature type="compositionally biased region" description="Low complexity" evidence="8">
    <location>
        <begin position="188"/>
        <end position="216"/>
    </location>
</feature>
<dbReference type="PANTHER" id="PTHR13142:SF1">
    <property type="entry name" value="INNER CENTROMERE PROTEIN"/>
    <property type="match status" value="1"/>
</dbReference>
<dbReference type="GO" id="GO:0051310">
    <property type="term" value="P:metaphase chromosome alignment"/>
    <property type="evidence" value="ECO:0007669"/>
    <property type="project" value="TreeGrafter"/>
</dbReference>
<dbReference type="WBParaSite" id="HPBE_0001490401-mRNA-1">
    <property type="protein sequence ID" value="HPBE_0001490401-mRNA-1"/>
    <property type="gene ID" value="HPBE_0001490401"/>
</dbReference>
<feature type="compositionally biased region" description="Basic and acidic residues" evidence="8">
    <location>
        <begin position="400"/>
        <end position="440"/>
    </location>
</feature>
<dbReference type="GO" id="GO:1990385">
    <property type="term" value="C:meiotic spindle midzone"/>
    <property type="evidence" value="ECO:0007669"/>
    <property type="project" value="TreeGrafter"/>
</dbReference>
<feature type="region of interest" description="Disordered" evidence="8">
    <location>
        <begin position="188"/>
        <end position="440"/>
    </location>
</feature>
<dbReference type="Proteomes" id="UP000050761">
    <property type="component" value="Unassembled WGS sequence"/>
</dbReference>
<evidence type="ECO:0000256" key="2">
    <source>
        <dbReference type="ARBA" id="ARBA00004186"/>
    </source>
</evidence>
<dbReference type="GO" id="GO:0051257">
    <property type="term" value="P:meiotic spindle midzone assembly"/>
    <property type="evidence" value="ECO:0007669"/>
    <property type="project" value="TreeGrafter"/>
</dbReference>
<organism evidence="10">
    <name type="scientific">Heligmosomoides polygyrus</name>
    <name type="common">Parasitic roundworm</name>
    <dbReference type="NCBI Taxonomy" id="6339"/>
    <lineage>
        <taxon>Eukaryota</taxon>
        <taxon>Metazoa</taxon>
        <taxon>Ecdysozoa</taxon>
        <taxon>Nematoda</taxon>
        <taxon>Chromadorea</taxon>
        <taxon>Rhabditida</taxon>
        <taxon>Rhabditina</taxon>
        <taxon>Rhabditomorpha</taxon>
        <taxon>Strongyloidea</taxon>
        <taxon>Heligmosomidae</taxon>
        <taxon>Heligmosomoides</taxon>
    </lineage>
</organism>
<dbReference type="GO" id="GO:0032133">
    <property type="term" value="C:chromosome passenger complex"/>
    <property type="evidence" value="ECO:0007669"/>
    <property type="project" value="TreeGrafter"/>
</dbReference>
<feature type="compositionally biased region" description="Basic and acidic residues" evidence="8">
    <location>
        <begin position="225"/>
        <end position="298"/>
    </location>
</feature>
<evidence type="ECO:0000256" key="8">
    <source>
        <dbReference type="SAM" id="MobiDB-lite"/>
    </source>
</evidence>
<evidence type="ECO:0000256" key="4">
    <source>
        <dbReference type="ARBA" id="ARBA00022490"/>
    </source>
</evidence>
<dbReference type="AlphaFoldDB" id="A0A3P7ZLC0"/>
<feature type="compositionally biased region" description="Polar residues" evidence="8">
    <location>
        <begin position="598"/>
        <end position="609"/>
    </location>
</feature>
<dbReference type="PANTHER" id="PTHR13142">
    <property type="entry name" value="INNER CENTROMERE PROTEIN"/>
    <property type="match status" value="1"/>
</dbReference>
<keyword evidence="7" id="KW-0539">Nucleus</keyword>
<comment type="similarity">
    <text evidence="3">Belongs to the INCENP family.</text>
</comment>
<feature type="region of interest" description="Disordered" evidence="8">
    <location>
        <begin position="108"/>
        <end position="163"/>
    </location>
</feature>
<dbReference type="GO" id="GO:0030496">
    <property type="term" value="C:midbody"/>
    <property type="evidence" value="ECO:0007669"/>
    <property type="project" value="TreeGrafter"/>
</dbReference>
<dbReference type="InterPro" id="IPR005635">
    <property type="entry name" value="Inner_centromere_prot_ARK-bd"/>
</dbReference>
<evidence type="ECO:0000313" key="12">
    <source>
        <dbReference type="WBParaSite" id="HPBE_0001490401-mRNA-1"/>
    </source>
</evidence>
<keyword evidence="11" id="KW-1185">Reference proteome</keyword>
<keyword evidence="5" id="KW-0159">Chromosome partition</keyword>
<proteinExistence type="inferred from homology"/>
<feature type="region of interest" description="Disordered" evidence="8">
    <location>
        <begin position="502"/>
        <end position="565"/>
    </location>
</feature>
<evidence type="ECO:0000256" key="5">
    <source>
        <dbReference type="ARBA" id="ARBA00022829"/>
    </source>
</evidence>
<protein>
    <submittedName>
        <fullName evidence="12">INCENP_ARK-bind domain-containing protein</fullName>
    </submittedName>
</protein>
<name>A0A3P7ZLC0_HELPZ</name>
<gene>
    <name evidence="10" type="ORF">HPBE_LOCUS14905</name>
</gene>
<evidence type="ECO:0000256" key="1">
    <source>
        <dbReference type="ARBA" id="ARBA00004123"/>
    </source>
</evidence>
<comment type="subcellular location">
    <subcellularLocation>
        <location evidence="2">Cytoplasm</location>
        <location evidence="2">Cytoskeleton</location>
        <location evidence="2">Spindle</location>
    </subcellularLocation>
    <subcellularLocation>
        <location evidence="1">Nucleus</location>
    </subcellularLocation>
</comment>
<keyword evidence="6" id="KW-0206">Cytoskeleton</keyword>
<feature type="domain" description="Inner centromere protein ARK-binding" evidence="9">
    <location>
        <begin position="628"/>
        <end position="688"/>
    </location>
</feature>
<reference evidence="10 11" key="1">
    <citation type="submission" date="2018-11" db="EMBL/GenBank/DDBJ databases">
        <authorList>
            <consortium name="Pathogen Informatics"/>
        </authorList>
    </citation>
    <scope>NUCLEOTIDE SEQUENCE [LARGE SCALE GENOMIC DNA]</scope>
</reference>
<reference evidence="12" key="2">
    <citation type="submission" date="2019-09" db="UniProtKB">
        <authorList>
            <consortium name="WormBaseParasite"/>
        </authorList>
    </citation>
    <scope>IDENTIFICATION</scope>
</reference>
<evidence type="ECO:0000256" key="3">
    <source>
        <dbReference type="ARBA" id="ARBA00010042"/>
    </source>
</evidence>
<feature type="region of interest" description="Disordered" evidence="8">
    <location>
        <begin position="690"/>
        <end position="725"/>
    </location>
</feature>
<evidence type="ECO:0000313" key="11">
    <source>
        <dbReference type="Proteomes" id="UP000050761"/>
    </source>
</evidence>
<dbReference type="OrthoDB" id="6123at2759"/>
<feature type="compositionally biased region" description="Polar residues" evidence="8">
    <location>
        <begin position="121"/>
        <end position="142"/>
    </location>
</feature>
<dbReference type="GO" id="GO:0000281">
    <property type="term" value="P:mitotic cytokinesis"/>
    <property type="evidence" value="ECO:0007669"/>
    <property type="project" value="TreeGrafter"/>
</dbReference>
<dbReference type="GO" id="GO:0005634">
    <property type="term" value="C:nucleus"/>
    <property type="evidence" value="ECO:0007669"/>
    <property type="project" value="UniProtKB-SubCell"/>
</dbReference>
<accession>A0A3P7ZLC0</accession>
<keyword evidence="4" id="KW-0963">Cytoplasm</keyword>
<dbReference type="GO" id="GO:0000776">
    <property type="term" value="C:kinetochore"/>
    <property type="evidence" value="ECO:0007669"/>
    <property type="project" value="TreeGrafter"/>
</dbReference>
<evidence type="ECO:0000256" key="6">
    <source>
        <dbReference type="ARBA" id="ARBA00023212"/>
    </source>
</evidence>
<sequence>MPNLRPRTRTLCALMERSSVETAEQTNVLILSQFPHKNQNRIFLLWRGLLIRNDRSRSRMSTSALINLALYLLGRLWSKLLQRLVHTILIIAWIVSVNVKQEVLSSRLASTRRNHVDATPVATTDRVSASRTPSNASSTAQNREQRAAAGRSQTRLAKPVHEHVVTTPCKREYRTAVQRVMDDQAVARTLSPRRAPTRTPAQAAKAARPTTVAAAANSKQTLARKKAEEMRRNKEDLAAQLREEQCKERAERIRKEREEKAMRAQRRREQKEAEEREKAELRRQKEERDEQRRGEIRLQKSPARSRCPSRYASPARVPKANAGKDSAGRTAAKTLFPATPGRAPSKMARLLDSGGESSREPTMNTPTREVRRKVCPSKKERLISSDDTDDDFVSPRAMTKRHEAAREERERIMKKEHERHERLREEEKRRMRRDENERQRLMSSGFPSVKMEVDEVPNIVEEQPLVFNEGEQQRIDEEAERERLKIEQELREMQQRMLLEEEQRRREQERREMERRQMERELEEQRKLEALKEEERLRMLEEQAKRVREEEKRLVEAAEQERRERLRAEEEEALKRLNISSQAELQNRHLLNTPAPIVSSSANRGSSYEITPDKVFKPSSENNYNIEDLSSGDETDSEDAPRKKVPAWAEGSMLRRALEKQAHKLRAGEFDQNVFFGEISAPELTQIFGTTKKYPRRGSSGIWDSPISKPRQGVGAFQKRFNRNS</sequence>
<dbReference type="EMBL" id="UZAH01028597">
    <property type="protein sequence ID" value="VDP01172.1"/>
    <property type="molecule type" value="Genomic_DNA"/>
</dbReference>
<dbReference type="Gene3D" id="6.10.250.2990">
    <property type="match status" value="1"/>
</dbReference>